<evidence type="ECO:0000313" key="2">
    <source>
        <dbReference type="Proteomes" id="UP000828390"/>
    </source>
</evidence>
<sequence>MNFLPALKLPSETIRSGMLRDDGSPSGTPFTMPPMTRCRLWKEGGIILTESTQISNNFNQSLQPSTQLLSPTKRIHERSRSQLKERHAVMLSVSRTHLAECGDVHCDSINKAVSFTVKKTAHLCPPPGGGEGDH</sequence>
<proteinExistence type="predicted"/>
<organism evidence="1 2">
    <name type="scientific">Dreissena polymorpha</name>
    <name type="common">Zebra mussel</name>
    <name type="synonym">Mytilus polymorpha</name>
    <dbReference type="NCBI Taxonomy" id="45954"/>
    <lineage>
        <taxon>Eukaryota</taxon>
        <taxon>Metazoa</taxon>
        <taxon>Spiralia</taxon>
        <taxon>Lophotrochozoa</taxon>
        <taxon>Mollusca</taxon>
        <taxon>Bivalvia</taxon>
        <taxon>Autobranchia</taxon>
        <taxon>Heteroconchia</taxon>
        <taxon>Euheterodonta</taxon>
        <taxon>Imparidentia</taxon>
        <taxon>Neoheterodontei</taxon>
        <taxon>Myida</taxon>
        <taxon>Dreissenoidea</taxon>
        <taxon>Dreissenidae</taxon>
        <taxon>Dreissena</taxon>
    </lineage>
</organism>
<gene>
    <name evidence="1" type="ORF">DPMN_180077</name>
</gene>
<dbReference type="EMBL" id="JAIWYP010000009">
    <property type="protein sequence ID" value="KAH3778608.1"/>
    <property type="molecule type" value="Genomic_DNA"/>
</dbReference>
<reference evidence="1" key="1">
    <citation type="journal article" date="2019" name="bioRxiv">
        <title>The Genome of the Zebra Mussel, Dreissena polymorpha: A Resource for Invasive Species Research.</title>
        <authorList>
            <person name="McCartney M.A."/>
            <person name="Auch B."/>
            <person name="Kono T."/>
            <person name="Mallez S."/>
            <person name="Zhang Y."/>
            <person name="Obille A."/>
            <person name="Becker A."/>
            <person name="Abrahante J.E."/>
            <person name="Garbe J."/>
            <person name="Badalamenti J.P."/>
            <person name="Herman A."/>
            <person name="Mangelson H."/>
            <person name="Liachko I."/>
            <person name="Sullivan S."/>
            <person name="Sone E.D."/>
            <person name="Koren S."/>
            <person name="Silverstein K.A.T."/>
            <person name="Beckman K.B."/>
            <person name="Gohl D.M."/>
        </authorList>
    </citation>
    <scope>NUCLEOTIDE SEQUENCE</scope>
    <source>
        <strain evidence="1">Duluth1</strain>
        <tissue evidence="1">Whole animal</tissue>
    </source>
</reference>
<name>A0A9D4IP28_DREPO</name>
<protein>
    <submittedName>
        <fullName evidence="1">Uncharacterized protein</fullName>
    </submittedName>
</protein>
<dbReference type="AlphaFoldDB" id="A0A9D4IP28"/>
<comment type="caution">
    <text evidence="1">The sequence shown here is derived from an EMBL/GenBank/DDBJ whole genome shotgun (WGS) entry which is preliminary data.</text>
</comment>
<evidence type="ECO:0000313" key="1">
    <source>
        <dbReference type="EMBL" id="KAH3778608.1"/>
    </source>
</evidence>
<keyword evidence="2" id="KW-1185">Reference proteome</keyword>
<reference evidence="1" key="2">
    <citation type="submission" date="2020-11" db="EMBL/GenBank/DDBJ databases">
        <authorList>
            <person name="McCartney M.A."/>
            <person name="Auch B."/>
            <person name="Kono T."/>
            <person name="Mallez S."/>
            <person name="Becker A."/>
            <person name="Gohl D.M."/>
            <person name="Silverstein K.A.T."/>
            <person name="Koren S."/>
            <person name="Bechman K.B."/>
            <person name="Herman A."/>
            <person name="Abrahante J.E."/>
            <person name="Garbe J."/>
        </authorList>
    </citation>
    <scope>NUCLEOTIDE SEQUENCE</scope>
    <source>
        <strain evidence="1">Duluth1</strain>
        <tissue evidence="1">Whole animal</tissue>
    </source>
</reference>
<accession>A0A9D4IP28</accession>
<dbReference type="Proteomes" id="UP000828390">
    <property type="component" value="Unassembled WGS sequence"/>
</dbReference>